<dbReference type="Gene3D" id="2.40.170.20">
    <property type="entry name" value="TonB-dependent receptor, beta-barrel domain"/>
    <property type="match status" value="1"/>
</dbReference>
<dbReference type="EMBL" id="JADFFM010000001">
    <property type="protein sequence ID" value="MBE9666772.1"/>
    <property type="molecule type" value="Genomic_DNA"/>
</dbReference>
<keyword evidence="5 12" id="KW-0812">Transmembrane</keyword>
<feature type="domain" description="Secretin/TonB short N-terminal" evidence="15">
    <location>
        <begin position="70"/>
        <end position="118"/>
    </location>
</feature>
<dbReference type="InterPro" id="IPR000531">
    <property type="entry name" value="Beta-barrel_TonB"/>
</dbReference>
<evidence type="ECO:0000259" key="16">
    <source>
        <dbReference type="Pfam" id="PF07715"/>
    </source>
</evidence>
<dbReference type="InterPro" id="IPR023996">
    <property type="entry name" value="TonB-dep_OMP_SusC/RagA"/>
</dbReference>
<evidence type="ECO:0000256" key="9">
    <source>
        <dbReference type="ARBA" id="ARBA00023136"/>
    </source>
</evidence>
<dbReference type="Pfam" id="PF07715">
    <property type="entry name" value="Plug"/>
    <property type="match status" value="1"/>
</dbReference>
<evidence type="ECO:0000259" key="14">
    <source>
        <dbReference type="Pfam" id="PF00593"/>
    </source>
</evidence>
<dbReference type="NCBIfam" id="TIGR04057">
    <property type="entry name" value="SusC_RagA_signa"/>
    <property type="match status" value="1"/>
</dbReference>
<evidence type="ECO:0000256" key="11">
    <source>
        <dbReference type="ARBA" id="ARBA00023237"/>
    </source>
</evidence>
<dbReference type="Pfam" id="PF00593">
    <property type="entry name" value="TonB_dep_Rec_b-barrel"/>
    <property type="match status" value="1"/>
</dbReference>
<evidence type="ECO:0000256" key="10">
    <source>
        <dbReference type="ARBA" id="ARBA00023170"/>
    </source>
</evidence>
<dbReference type="Gene3D" id="3.55.50.30">
    <property type="match status" value="1"/>
</dbReference>
<dbReference type="InterPro" id="IPR008969">
    <property type="entry name" value="CarboxyPept-like_regulatory"/>
</dbReference>
<dbReference type="NCBIfam" id="TIGR04056">
    <property type="entry name" value="OMP_RagA_SusC"/>
    <property type="match status" value="1"/>
</dbReference>
<evidence type="ECO:0000259" key="15">
    <source>
        <dbReference type="Pfam" id="PF07660"/>
    </source>
</evidence>
<evidence type="ECO:0000256" key="5">
    <source>
        <dbReference type="ARBA" id="ARBA00022692"/>
    </source>
</evidence>
<proteinExistence type="inferred from homology"/>
<comment type="caution">
    <text evidence="17">The sequence shown here is derived from an EMBL/GenBank/DDBJ whole genome shotgun (WGS) entry which is preliminary data.</text>
</comment>
<evidence type="ECO:0000256" key="4">
    <source>
        <dbReference type="ARBA" id="ARBA00022496"/>
    </source>
</evidence>
<dbReference type="RefSeq" id="WP_194106113.1">
    <property type="nucleotide sequence ID" value="NZ_JADFFM010000001.1"/>
</dbReference>
<protein>
    <submittedName>
        <fullName evidence="17">SusC/RagA family TonB-linked outer membrane protein</fullName>
    </submittedName>
</protein>
<keyword evidence="11 12" id="KW-0998">Cell outer membrane</keyword>
<accession>A0ABR9XHV7</accession>
<evidence type="ECO:0000256" key="6">
    <source>
        <dbReference type="ARBA" id="ARBA00022729"/>
    </source>
</evidence>
<keyword evidence="4" id="KW-0406">Ion transport</keyword>
<name>A0ABR9XHV7_9SPHI</name>
<dbReference type="InterPro" id="IPR012910">
    <property type="entry name" value="Plug_dom"/>
</dbReference>
<dbReference type="SUPFAM" id="SSF56935">
    <property type="entry name" value="Porins"/>
    <property type="match status" value="1"/>
</dbReference>
<organism evidence="17 18">
    <name type="scientific">Mucilaginibacter boryungensis</name>
    <dbReference type="NCBI Taxonomy" id="768480"/>
    <lineage>
        <taxon>Bacteria</taxon>
        <taxon>Pseudomonadati</taxon>
        <taxon>Bacteroidota</taxon>
        <taxon>Sphingobacteriia</taxon>
        <taxon>Sphingobacteriales</taxon>
        <taxon>Sphingobacteriaceae</taxon>
        <taxon>Mucilaginibacter</taxon>
    </lineage>
</organism>
<comment type="subcellular location">
    <subcellularLocation>
        <location evidence="1 12">Cell outer membrane</location>
        <topology evidence="1 12">Multi-pass membrane protein</topology>
    </subcellularLocation>
</comment>
<keyword evidence="8 13" id="KW-0798">TonB box</keyword>
<sequence>MKKYCGRLLPVMSKTMHFSGYTLLITFLCAWLLFAGNTKAQTVDELKVTLNIDRASLKQVFDTVQQKTGLQFIYNDDLIARHKGISVNVKDQPLSRVLSGLLNRRGLTYLQQNKKIIIAERVITPSSRQVASGINGTVVDEKNDPMPGVTVTLIELKKTLATDNEGRFRFVAPAGTYSIEAKMIGYNTKTTTGIVVLADKPAIVTIAISFGQSQLNEVVVTALGIKREEKALGYATTTISSEQLNNAISNNWTDALSGKVAGLNLLRSNGGPAGSNRIILRGENSLSGTTEALIVVDGVVMSSSSGRATGNGISYNDPTGAPTDYGTSINDINPEDVESISVLKGPGATALYGARGAGGAILITTKSANPKTKGIGINFSSNTSLETASRWPDYQYEYGQGDTGTDYYSYGNTVDGNNLGATSNAFGPKFDGQSFFQYDRNTQTTGTARTPWVAYPNNRKDFFVMGKTFTNTLSLEGVTKDASIRLSYSNLHNNWIIPNTGYDRNTVALSVSQKVTNKLSVSGKVNYINRSSDNLPAVGYSNQTIMYSIIRMVPNASIEDFKQYWKPGQEDVLQNRPYSQAGDNPYLAAYEMLNKSKRNSVTGFVQANYQFTKALSLTAKASLDMSYDERSQQRPKNTRSYQDGMYRTQNIFNREINTDFLLKYKKDLTKLITSDISFGGSILKNNYKKDETRAERLFTPGIFNFANSIDLPLSYPYSSQFGVTSLYALASFSYSNYLYLDITGRQDWSSTLYSESGNVQGFFYPSLNLSFIASDKFKLPETISFLKFRGSVARVGSGGTTPYLTSYVYQSETNFPSGLTNPTSIANLNLKPESTLSIEFGMEVKLFGGRLGADISVYQSNTKDQILSVPVDRASGYNAAILNSGEVRNRGVEITLNGMPVRKGKFSWTISSTFTANRNKVLSLADSVETLQLQKGPGSRGSIEARVGGSMGDLYGLGYQRAPDGQIVYENGYPVKTINTRLLANIYPKWKTSVGNEFKYGAFRVNVLFDAQFGGKAYSHTHANNAMTGQLKSTLPGRYNGLIGDGVIKNPDGTYRKNDVAAGEIWNYYFEHFNTDNVEANLFKTDFIKLREARLDFNFPARIVSKLRVQRASIGIYGRDLLIISNWPSFDPEFGTINNGLIQTGFEIGQFPATRTFGVNLNVKF</sequence>
<keyword evidence="9 12" id="KW-0472">Membrane</keyword>
<evidence type="ECO:0000313" key="18">
    <source>
        <dbReference type="Proteomes" id="UP000632774"/>
    </source>
</evidence>
<evidence type="ECO:0000256" key="2">
    <source>
        <dbReference type="ARBA" id="ARBA00022448"/>
    </source>
</evidence>
<gene>
    <name evidence="17" type="ORF">IRJ18_10400</name>
</gene>
<evidence type="ECO:0000256" key="7">
    <source>
        <dbReference type="ARBA" id="ARBA00023004"/>
    </source>
</evidence>
<keyword evidence="18" id="KW-1185">Reference proteome</keyword>
<dbReference type="Gene3D" id="2.60.40.1120">
    <property type="entry name" value="Carboxypeptidase-like, regulatory domain"/>
    <property type="match status" value="1"/>
</dbReference>
<evidence type="ECO:0000256" key="12">
    <source>
        <dbReference type="PROSITE-ProRule" id="PRU01360"/>
    </source>
</evidence>
<dbReference type="PROSITE" id="PS52016">
    <property type="entry name" value="TONB_DEPENDENT_REC_3"/>
    <property type="match status" value="1"/>
</dbReference>
<feature type="domain" description="TonB-dependent receptor-like beta-barrel" evidence="14">
    <location>
        <begin position="575"/>
        <end position="995"/>
    </location>
</feature>
<keyword evidence="4" id="KW-0410">Iron transport</keyword>
<dbReference type="PANTHER" id="PTHR30069">
    <property type="entry name" value="TONB-DEPENDENT OUTER MEMBRANE RECEPTOR"/>
    <property type="match status" value="1"/>
</dbReference>
<dbReference type="SUPFAM" id="SSF49464">
    <property type="entry name" value="Carboxypeptidase regulatory domain-like"/>
    <property type="match status" value="1"/>
</dbReference>
<evidence type="ECO:0000256" key="13">
    <source>
        <dbReference type="RuleBase" id="RU003357"/>
    </source>
</evidence>
<dbReference type="PANTHER" id="PTHR30069:SF29">
    <property type="entry name" value="HEMOGLOBIN AND HEMOGLOBIN-HAPTOGLOBIN-BINDING PROTEIN 1-RELATED"/>
    <property type="match status" value="1"/>
</dbReference>
<dbReference type="InterPro" id="IPR037066">
    <property type="entry name" value="Plug_dom_sf"/>
</dbReference>
<dbReference type="Gene3D" id="2.170.130.10">
    <property type="entry name" value="TonB-dependent receptor, plug domain"/>
    <property type="match status" value="1"/>
</dbReference>
<keyword evidence="6" id="KW-0732">Signal</keyword>
<reference evidence="17 18" key="1">
    <citation type="submission" date="2020-10" db="EMBL/GenBank/DDBJ databases">
        <title>Mucilaginibacter mali sp. nov., isolated from rhizosphere soil of apple orchard.</title>
        <authorList>
            <person name="Lee J.-S."/>
            <person name="Kim H.S."/>
            <person name="Kim J.-S."/>
        </authorList>
    </citation>
    <scope>NUCLEOTIDE SEQUENCE [LARGE SCALE GENOMIC DNA]</scope>
    <source>
        <strain evidence="17 18">KCTC 23157</strain>
    </source>
</reference>
<comment type="similarity">
    <text evidence="12 13">Belongs to the TonB-dependent receptor family.</text>
</comment>
<keyword evidence="3 12" id="KW-1134">Transmembrane beta strand</keyword>
<dbReference type="InterPro" id="IPR039426">
    <property type="entry name" value="TonB-dep_rcpt-like"/>
</dbReference>
<dbReference type="Pfam" id="PF13620">
    <property type="entry name" value="CarboxypepD_reg"/>
    <property type="match status" value="1"/>
</dbReference>
<evidence type="ECO:0000256" key="8">
    <source>
        <dbReference type="ARBA" id="ARBA00023077"/>
    </source>
</evidence>
<dbReference type="Pfam" id="PF07660">
    <property type="entry name" value="STN"/>
    <property type="match status" value="1"/>
</dbReference>
<keyword evidence="7" id="KW-0408">Iron</keyword>
<dbReference type="InterPro" id="IPR011662">
    <property type="entry name" value="Secretin/TonB_short_N"/>
</dbReference>
<keyword evidence="10" id="KW-0675">Receptor</keyword>
<evidence type="ECO:0000313" key="17">
    <source>
        <dbReference type="EMBL" id="MBE9666772.1"/>
    </source>
</evidence>
<keyword evidence="2 12" id="KW-0813">Transport</keyword>
<dbReference type="InterPro" id="IPR023997">
    <property type="entry name" value="TonB-dep_OMP_SusC/RagA_CS"/>
</dbReference>
<dbReference type="InterPro" id="IPR036942">
    <property type="entry name" value="Beta-barrel_TonB_sf"/>
</dbReference>
<feature type="domain" description="TonB-dependent receptor plug" evidence="16">
    <location>
        <begin position="233"/>
        <end position="360"/>
    </location>
</feature>
<dbReference type="Proteomes" id="UP000632774">
    <property type="component" value="Unassembled WGS sequence"/>
</dbReference>
<evidence type="ECO:0000256" key="1">
    <source>
        <dbReference type="ARBA" id="ARBA00004571"/>
    </source>
</evidence>
<evidence type="ECO:0000256" key="3">
    <source>
        <dbReference type="ARBA" id="ARBA00022452"/>
    </source>
</evidence>